<dbReference type="Pfam" id="PF25087">
    <property type="entry name" value="GMPPB_C"/>
    <property type="match status" value="1"/>
</dbReference>
<dbReference type="STRING" id="102285.A0A0R3TP25"/>
<dbReference type="EC" id="2.7.7.13" evidence="3"/>
<comment type="similarity">
    <text evidence="2">Belongs to the transferase hexapeptide repeat family.</text>
</comment>
<dbReference type="EMBL" id="UZAE01012523">
    <property type="protein sequence ID" value="VDO05529.1"/>
    <property type="molecule type" value="Genomic_DNA"/>
</dbReference>
<sequence length="367" mass="40340">MKALILVGGYGTRLRPLTLSFPKPIVEFCNKPLLLHQIEALVEAGVNEIILAVSKSADRCDLLEGEVRKHESSVGPSLGITIRFSYETEPLGTAGPLALASKWLSDSDEPFFMLNSDVICAFPFEALKEAHAKHKGEATIALTKVEEPSKFGVVLFEDKTGQVRRFVEKPTEFVGNKINAGIYLINPSVISRIPLKPTSIEKDIFPVLANENKLYCLPIEGFWMDVGQPKDFITGTALYLAYLAQIQPKALASGPNICGNVIIHPSAKVSDKCLIGPNVVIGPEVVVEEGVRIQSSTLLRGSRVRDHSWINRSIIGWFSSVGKWVRMENVSVLGEDVEVVDEIYVNGGRVLPHKQIKECVAEPQIIM</sequence>
<feature type="domain" description="Mannose-1-phosphate guanyltransferase C-terminal" evidence="8">
    <location>
        <begin position="257"/>
        <end position="366"/>
    </location>
</feature>
<evidence type="ECO:0000256" key="5">
    <source>
        <dbReference type="ARBA" id="ARBA00022741"/>
    </source>
</evidence>
<keyword evidence="5" id="KW-0547">Nucleotide-binding</keyword>
<dbReference type="InterPro" id="IPR045233">
    <property type="entry name" value="GMPPB_N"/>
</dbReference>
<evidence type="ECO:0000259" key="8">
    <source>
        <dbReference type="Pfam" id="PF25087"/>
    </source>
</evidence>
<proteinExistence type="inferred from homology"/>
<dbReference type="InterPro" id="IPR056729">
    <property type="entry name" value="GMPPB_C"/>
</dbReference>
<dbReference type="InterPro" id="IPR005835">
    <property type="entry name" value="NTP_transferase_dom"/>
</dbReference>
<keyword evidence="4" id="KW-0808">Transferase</keyword>
<dbReference type="Gene3D" id="2.160.10.10">
    <property type="entry name" value="Hexapeptide repeat proteins"/>
    <property type="match status" value="1"/>
</dbReference>
<dbReference type="Gene3D" id="3.90.550.10">
    <property type="entry name" value="Spore Coat Polysaccharide Biosynthesis Protein SpsA, Chain A"/>
    <property type="match status" value="1"/>
</dbReference>
<evidence type="ECO:0000313" key="11">
    <source>
        <dbReference type="WBParaSite" id="HNAJ_0000918701-mRNA-1"/>
    </source>
</evidence>
<evidence type="ECO:0000256" key="3">
    <source>
        <dbReference type="ARBA" id="ARBA00012387"/>
    </source>
</evidence>
<dbReference type="GO" id="GO:0009298">
    <property type="term" value="P:GDP-mannose biosynthetic process"/>
    <property type="evidence" value="ECO:0007669"/>
    <property type="project" value="UniProtKB-UniPathway"/>
</dbReference>
<evidence type="ECO:0000256" key="4">
    <source>
        <dbReference type="ARBA" id="ARBA00022679"/>
    </source>
</evidence>
<comment type="pathway">
    <text evidence="1">Nucleotide-sugar biosynthesis; GDP-alpha-D-mannose biosynthesis; GDP-alpha-D-mannose from alpha-D-mannose 1-phosphate (GTP route): step 1/1.</text>
</comment>
<dbReference type="OrthoDB" id="1733332at2759"/>
<evidence type="ECO:0000313" key="9">
    <source>
        <dbReference type="EMBL" id="VDO05529.1"/>
    </source>
</evidence>
<feature type="domain" description="Nucleotidyl transferase" evidence="7">
    <location>
        <begin position="2"/>
        <end position="238"/>
    </location>
</feature>
<dbReference type="GO" id="GO:0005525">
    <property type="term" value="F:GTP binding"/>
    <property type="evidence" value="ECO:0007669"/>
    <property type="project" value="UniProtKB-KW"/>
</dbReference>
<dbReference type="PANTHER" id="PTHR22572">
    <property type="entry name" value="SUGAR-1-PHOSPHATE GUANYL TRANSFERASE"/>
    <property type="match status" value="1"/>
</dbReference>
<reference evidence="9 10" key="2">
    <citation type="submission" date="2018-11" db="EMBL/GenBank/DDBJ databases">
        <authorList>
            <consortium name="Pathogen Informatics"/>
        </authorList>
    </citation>
    <scope>NUCLEOTIDE SEQUENCE [LARGE SCALE GENOMIC DNA]</scope>
</reference>
<dbReference type="CDD" id="cd06425">
    <property type="entry name" value="M1P_guanylylT_B_like_N"/>
    <property type="match status" value="1"/>
</dbReference>
<dbReference type="WBParaSite" id="HNAJ_0000918701-mRNA-1">
    <property type="protein sequence ID" value="HNAJ_0000918701-mRNA-1"/>
    <property type="gene ID" value="HNAJ_0000918701"/>
</dbReference>
<evidence type="ECO:0000256" key="1">
    <source>
        <dbReference type="ARBA" id="ARBA00004823"/>
    </source>
</evidence>
<keyword evidence="10" id="KW-1185">Reference proteome</keyword>
<evidence type="ECO:0000259" key="7">
    <source>
        <dbReference type="Pfam" id="PF00483"/>
    </source>
</evidence>
<keyword evidence="6" id="KW-0342">GTP-binding</keyword>
<evidence type="ECO:0000256" key="2">
    <source>
        <dbReference type="ARBA" id="ARBA00007274"/>
    </source>
</evidence>
<dbReference type="UniPathway" id="UPA00126">
    <property type="reaction ID" value="UER00930"/>
</dbReference>
<evidence type="ECO:0000313" key="10">
    <source>
        <dbReference type="Proteomes" id="UP000278807"/>
    </source>
</evidence>
<dbReference type="InterPro" id="IPR029044">
    <property type="entry name" value="Nucleotide-diphossugar_trans"/>
</dbReference>
<dbReference type="Proteomes" id="UP000278807">
    <property type="component" value="Unassembled WGS sequence"/>
</dbReference>
<dbReference type="InterPro" id="IPR050486">
    <property type="entry name" value="Mannose-1P_guanyltransferase"/>
</dbReference>
<name>A0A0R3TP25_RODNA</name>
<reference evidence="11" key="1">
    <citation type="submission" date="2017-02" db="UniProtKB">
        <authorList>
            <consortium name="WormBaseParasite"/>
        </authorList>
    </citation>
    <scope>IDENTIFICATION</scope>
</reference>
<organism evidence="11">
    <name type="scientific">Rodentolepis nana</name>
    <name type="common">Dwarf tapeworm</name>
    <name type="synonym">Hymenolepis nana</name>
    <dbReference type="NCBI Taxonomy" id="102285"/>
    <lineage>
        <taxon>Eukaryota</taxon>
        <taxon>Metazoa</taxon>
        <taxon>Spiralia</taxon>
        <taxon>Lophotrochozoa</taxon>
        <taxon>Platyhelminthes</taxon>
        <taxon>Cestoda</taxon>
        <taxon>Eucestoda</taxon>
        <taxon>Cyclophyllidea</taxon>
        <taxon>Hymenolepididae</taxon>
        <taxon>Rodentolepis</taxon>
    </lineage>
</organism>
<dbReference type="AlphaFoldDB" id="A0A0R3TP25"/>
<gene>
    <name evidence="9" type="ORF">HNAJ_LOCUS9183</name>
</gene>
<protein>
    <recommendedName>
        <fullName evidence="3">mannose-1-phosphate guanylyltransferase</fullName>
        <ecNumber evidence="3">2.7.7.13</ecNumber>
    </recommendedName>
</protein>
<dbReference type="SUPFAM" id="SSF53448">
    <property type="entry name" value="Nucleotide-diphospho-sugar transferases"/>
    <property type="match status" value="1"/>
</dbReference>
<dbReference type="FunFam" id="3.90.550.10:FF:000013">
    <property type="entry name" value="mannose-1-phosphate guanyltransferase beta"/>
    <property type="match status" value="1"/>
</dbReference>
<evidence type="ECO:0000256" key="6">
    <source>
        <dbReference type="ARBA" id="ARBA00023134"/>
    </source>
</evidence>
<dbReference type="Pfam" id="PF00483">
    <property type="entry name" value="NTP_transferase"/>
    <property type="match status" value="1"/>
</dbReference>
<dbReference type="GO" id="GO:0004475">
    <property type="term" value="F:mannose-1-phosphate guanylyltransferase (GTP) activity"/>
    <property type="evidence" value="ECO:0007669"/>
    <property type="project" value="UniProtKB-EC"/>
</dbReference>
<accession>A0A0R3TP25</accession>